<protein>
    <submittedName>
        <fullName evidence="2">Transposable element Tcb2 transposase</fullName>
    </submittedName>
</protein>
<dbReference type="AlphaFoldDB" id="A0AAV7KDU4"/>
<dbReference type="GO" id="GO:0003677">
    <property type="term" value="F:DNA binding"/>
    <property type="evidence" value="ECO:0007669"/>
    <property type="project" value="InterPro"/>
</dbReference>
<gene>
    <name evidence="2" type="ORF">LOD99_14452</name>
</gene>
<feature type="domain" description="Tc1-like transposase DDE" evidence="1">
    <location>
        <begin position="93"/>
        <end position="212"/>
    </location>
</feature>
<organism evidence="2 3">
    <name type="scientific">Oopsacas minuta</name>
    <dbReference type="NCBI Taxonomy" id="111878"/>
    <lineage>
        <taxon>Eukaryota</taxon>
        <taxon>Metazoa</taxon>
        <taxon>Porifera</taxon>
        <taxon>Hexactinellida</taxon>
        <taxon>Hexasterophora</taxon>
        <taxon>Lyssacinosida</taxon>
        <taxon>Leucopsacidae</taxon>
        <taxon>Oopsacas</taxon>
    </lineage>
</organism>
<dbReference type="Gene3D" id="1.10.10.10">
    <property type="entry name" value="Winged helix-like DNA-binding domain superfamily/Winged helix DNA-binding domain"/>
    <property type="match status" value="1"/>
</dbReference>
<dbReference type="InterPro" id="IPR052338">
    <property type="entry name" value="Transposase_5"/>
</dbReference>
<evidence type="ECO:0000259" key="1">
    <source>
        <dbReference type="Pfam" id="PF13358"/>
    </source>
</evidence>
<dbReference type="Pfam" id="PF13358">
    <property type="entry name" value="DDE_3"/>
    <property type="match status" value="1"/>
</dbReference>
<dbReference type="EMBL" id="JAKMXF010000055">
    <property type="protein sequence ID" value="KAI6659527.1"/>
    <property type="molecule type" value="Genomic_DNA"/>
</dbReference>
<accession>A0AAV7KDU4</accession>
<dbReference type="PANTHER" id="PTHR23022:SF135">
    <property type="entry name" value="SI:DKEY-77F5.3"/>
    <property type="match status" value="1"/>
</dbReference>
<dbReference type="GO" id="GO:0015074">
    <property type="term" value="P:DNA integration"/>
    <property type="evidence" value="ECO:0007669"/>
    <property type="project" value="InterPro"/>
</dbReference>
<dbReference type="InterPro" id="IPR036397">
    <property type="entry name" value="RNaseH_sf"/>
</dbReference>
<reference evidence="2 3" key="1">
    <citation type="journal article" date="2023" name="BMC Biol.">
        <title>The compact genome of the sponge Oopsacas minuta (Hexactinellida) is lacking key metazoan core genes.</title>
        <authorList>
            <person name="Santini S."/>
            <person name="Schenkelaars Q."/>
            <person name="Jourda C."/>
            <person name="Duchesne M."/>
            <person name="Belahbib H."/>
            <person name="Rocher C."/>
            <person name="Selva M."/>
            <person name="Riesgo A."/>
            <person name="Vervoort M."/>
            <person name="Leys S.P."/>
            <person name="Kodjabachian L."/>
            <person name="Le Bivic A."/>
            <person name="Borchiellini C."/>
            <person name="Claverie J.M."/>
            <person name="Renard E."/>
        </authorList>
    </citation>
    <scope>NUCLEOTIDE SEQUENCE [LARGE SCALE GENOMIC DNA]</scope>
    <source>
        <strain evidence="2">SPO-2</strain>
    </source>
</reference>
<proteinExistence type="predicted"/>
<dbReference type="PANTHER" id="PTHR23022">
    <property type="entry name" value="TRANSPOSABLE ELEMENT-RELATED"/>
    <property type="match status" value="1"/>
</dbReference>
<dbReference type="InterPro" id="IPR009057">
    <property type="entry name" value="Homeodomain-like_sf"/>
</dbReference>
<dbReference type="InterPro" id="IPR038717">
    <property type="entry name" value="Tc1-like_DDE_dom"/>
</dbReference>
<evidence type="ECO:0000313" key="2">
    <source>
        <dbReference type="EMBL" id="KAI6659527.1"/>
    </source>
</evidence>
<dbReference type="Gene3D" id="3.30.420.10">
    <property type="entry name" value="Ribonuclease H-like superfamily/Ribonuclease H"/>
    <property type="match status" value="1"/>
</dbReference>
<evidence type="ECO:0000313" key="3">
    <source>
        <dbReference type="Proteomes" id="UP001165289"/>
    </source>
</evidence>
<dbReference type="InterPro" id="IPR036388">
    <property type="entry name" value="WH-like_DNA-bd_sf"/>
</dbReference>
<dbReference type="SUPFAM" id="SSF46689">
    <property type="entry name" value="Homeodomain-like"/>
    <property type="match status" value="1"/>
</dbReference>
<name>A0AAV7KDU4_9METZ</name>
<sequence length="254" mass="29424">MTKTSEVPIDIRNQIIGLLNGNKHGVREIARMYSLSHSTIISLRNKWECKRDIQNVPRTGRPKKITAHGTRQLKNIVKSNRTKTLESLTNLFNSGKDDEVSSKTVARTLHSLGFHARKACRKPMISKKNQKKAPFLQTFWRNFRRRKPQAKFMQDNAPCHKSKKVLSWFGSKKVSILDWPPQSPDLNPIENLWALLFTAVREKHEQKINTLQELRVAIREEWGKIPIDILQRLYASIPVRLKEVKKAKGNATKY</sequence>
<dbReference type="Proteomes" id="UP001165289">
    <property type="component" value="Unassembled WGS sequence"/>
</dbReference>
<keyword evidence="3" id="KW-1185">Reference proteome</keyword>
<dbReference type="GO" id="GO:0006313">
    <property type="term" value="P:DNA transposition"/>
    <property type="evidence" value="ECO:0007669"/>
    <property type="project" value="InterPro"/>
</dbReference>
<comment type="caution">
    <text evidence="2">The sequence shown here is derived from an EMBL/GenBank/DDBJ whole genome shotgun (WGS) entry which is preliminary data.</text>
</comment>